<dbReference type="STRING" id="2094558.A0A314YZB6"/>
<sequence length="467" mass="52897">MFNNESPKLPKPLIVFINQLQYLKRSILSVLLSLPTSLLALLLLLLLAYNGFYVFCIYLPLSKPLPAPAIFSQGNLAGESVSNWVPAYVSSSSSSSKISSSVMYVVKEENAPMFLKTHLPPLHNPRNSLVPIPKFSLQRRRRIRKHKRKLKSLPPEPKLSLFSTRMREFFAGNSSSCKVRFFMTWISSKTFGKRELLAVESLFKSHPNACLAIVSNSLDSGKGSQILRPFSEMDFRVMAISPDFDYLFKNTPAEAWYHELRTGKVNPGGVSLGQNLSNLLRLALLYKFGGIYLDTDVIVLKSLSKLRNVIGAQAIDAQTGNWSRLNNAVLVFDKNHPLIFKFIQEFALTFDGNKWGHNGPYLVSRVVSRVRENPQNPGFNFTVLTPSAFYPFNWSRIRSLFRGPKDELHSKWLLAKLRHIRSQSFALHLWNSQSRRLNVQKGSIIDHLMSEFSIFPNSSASSSVKIE</sequence>
<keyword evidence="1" id="KW-0472">Membrane</keyword>
<keyword evidence="1" id="KW-1133">Transmembrane helix</keyword>
<dbReference type="InterPro" id="IPR029044">
    <property type="entry name" value="Nucleotide-diphossugar_trans"/>
</dbReference>
<dbReference type="InterPro" id="IPR007652">
    <property type="entry name" value="A1-4-GlycosylTfrase_dom"/>
</dbReference>
<evidence type="ECO:0000313" key="4">
    <source>
        <dbReference type="Proteomes" id="UP000250321"/>
    </source>
</evidence>
<evidence type="ECO:0000256" key="1">
    <source>
        <dbReference type="SAM" id="Phobius"/>
    </source>
</evidence>
<name>A0A314YZB6_PRUYE</name>
<evidence type="ECO:0000313" key="3">
    <source>
        <dbReference type="EMBL" id="PQQ10111.1"/>
    </source>
</evidence>
<feature type="transmembrane region" description="Helical" evidence="1">
    <location>
        <begin position="27"/>
        <end position="49"/>
    </location>
</feature>
<dbReference type="InterPro" id="IPR044789">
    <property type="entry name" value="Put_A1-4-GlycosylTfrase_plant"/>
</dbReference>
<keyword evidence="1" id="KW-0812">Transmembrane</keyword>
<protein>
    <recommendedName>
        <fullName evidence="2">Alpha 1,4-glycosyltransferase domain-containing protein</fullName>
    </recommendedName>
</protein>
<dbReference type="Proteomes" id="UP000250321">
    <property type="component" value="Unassembled WGS sequence"/>
</dbReference>
<keyword evidence="4" id="KW-1185">Reference proteome</keyword>
<reference evidence="3 4" key="1">
    <citation type="submission" date="2018-02" db="EMBL/GenBank/DDBJ databases">
        <title>Draft genome of wild Prunus yedoensis var. nudiflora.</title>
        <authorList>
            <person name="Baek S."/>
            <person name="Kim J.-H."/>
            <person name="Choi K."/>
            <person name="Kim G.-B."/>
            <person name="Cho A."/>
            <person name="Jang H."/>
            <person name="Shin C.-H."/>
            <person name="Yu H.-J."/>
            <person name="Mun J.-H."/>
        </authorList>
    </citation>
    <scope>NUCLEOTIDE SEQUENCE [LARGE SCALE GENOMIC DNA]</scope>
    <source>
        <strain evidence="4">cv. Jeju island</strain>
        <tissue evidence="3">Leaf</tissue>
    </source>
</reference>
<dbReference type="SUPFAM" id="SSF53448">
    <property type="entry name" value="Nucleotide-diphospho-sugar transferases"/>
    <property type="match status" value="1"/>
</dbReference>
<proteinExistence type="predicted"/>
<evidence type="ECO:0000259" key="2">
    <source>
        <dbReference type="Pfam" id="PF04572"/>
    </source>
</evidence>
<comment type="caution">
    <text evidence="3">The sequence shown here is derived from an EMBL/GenBank/DDBJ whole genome shotgun (WGS) entry which is preliminary data.</text>
</comment>
<dbReference type="Pfam" id="PF04488">
    <property type="entry name" value="Gly_transf_sug"/>
    <property type="match status" value="1"/>
</dbReference>
<dbReference type="PANTHER" id="PTHR46781">
    <property type="entry name" value="ALPHA 1,4-GLYCOSYLTRANSFERASE FAMILY PROTEIN"/>
    <property type="match status" value="1"/>
</dbReference>
<dbReference type="InterPro" id="IPR007577">
    <property type="entry name" value="GlycoTrfase_DXD_sugar-bd_CS"/>
</dbReference>
<dbReference type="EMBL" id="PJQY01000545">
    <property type="protein sequence ID" value="PQQ10111.1"/>
    <property type="molecule type" value="Genomic_DNA"/>
</dbReference>
<gene>
    <name evidence="3" type="ORF">Pyn_13050</name>
</gene>
<organism evidence="3 4">
    <name type="scientific">Prunus yedoensis var. nudiflora</name>
    <dbReference type="NCBI Taxonomy" id="2094558"/>
    <lineage>
        <taxon>Eukaryota</taxon>
        <taxon>Viridiplantae</taxon>
        <taxon>Streptophyta</taxon>
        <taxon>Embryophyta</taxon>
        <taxon>Tracheophyta</taxon>
        <taxon>Spermatophyta</taxon>
        <taxon>Magnoliopsida</taxon>
        <taxon>eudicotyledons</taxon>
        <taxon>Gunneridae</taxon>
        <taxon>Pentapetalae</taxon>
        <taxon>rosids</taxon>
        <taxon>fabids</taxon>
        <taxon>Rosales</taxon>
        <taxon>Rosaceae</taxon>
        <taxon>Amygdaloideae</taxon>
        <taxon>Amygdaleae</taxon>
        <taxon>Prunus</taxon>
    </lineage>
</organism>
<dbReference type="Pfam" id="PF04572">
    <property type="entry name" value="Gb3_synth"/>
    <property type="match status" value="1"/>
</dbReference>
<dbReference type="OrthoDB" id="409543at2759"/>
<dbReference type="AlphaFoldDB" id="A0A314YZB6"/>
<dbReference type="PANTHER" id="PTHR46781:SF5">
    <property type="entry name" value="ALPHA 1,4-GLYCOSYLTRANSFERASE FAMILY PROTEIN"/>
    <property type="match status" value="1"/>
</dbReference>
<accession>A0A314YZB6</accession>
<feature type="domain" description="Alpha 1,4-glycosyltransferase" evidence="2">
    <location>
        <begin position="332"/>
        <end position="451"/>
    </location>
</feature>
<dbReference type="Gene3D" id="3.90.550.20">
    <property type="match status" value="1"/>
</dbReference>